<dbReference type="Proteomes" id="UP001158576">
    <property type="component" value="Chromosome 2"/>
</dbReference>
<proteinExistence type="predicted"/>
<feature type="domain" description="C2H2-type" evidence="3">
    <location>
        <begin position="204"/>
        <end position="232"/>
    </location>
</feature>
<keyword evidence="5" id="KW-1185">Reference proteome</keyword>
<keyword evidence="1" id="KW-0863">Zinc-finger</keyword>
<dbReference type="InterPro" id="IPR013087">
    <property type="entry name" value="Znf_C2H2_type"/>
</dbReference>
<evidence type="ECO:0000259" key="3">
    <source>
        <dbReference type="PROSITE" id="PS50157"/>
    </source>
</evidence>
<evidence type="ECO:0000256" key="1">
    <source>
        <dbReference type="PROSITE-ProRule" id="PRU00042"/>
    </source>
</evidence>
<sequence>MDELDTFQLELQLNGLFDEKPDDSALDAELQQLEGGSLLQQFFEKPDDKEEFPEKPESKKRDESSIDPFLHAVISASKNGRKIKLKRPFSESLVEVDEEQFRTFLDFYGAPCNSAVDNQNRVNEIIEALTNSQMVDQVTEEDVGFLISHIRNIETVPKRGKGDGNFRCKICPHLLINSENYGLSNKENLKRDYQHHLQHHISRWKCSLCSHTHFRKDTMEQHLRRLHPEEEGEPIELPRF</sequence>
<dbReference type="Gene3D" id="3.30.160.60">
    <property type="entry name" value="Classic Zinc Finger"/>
    <property type="match status" value="1"/>
</dbReference>
<organism evidence="4 5">
    <name type="scientific">Oikopleura dioica</name>
    <name type="common">Tunicate</name>
    <dbReference type="NCBI Taxonomy" id="34765"/>
    <lineage>
        <taxon>Eukaryota</taxon>
        <taxon>Metazoa</taxon>
        <taxon>Chordata</taxon>
        <taxon>Tunicata</taxon>
        <taxon>Appendicularia</taxon>
        <taxon>Copelata</taxon>
        <taxon>Oikopleuridae</taxon>
        <taxon>Oikopleura</taxon>
    </lineage>
</organism>
<protein>
    <submittedName>
        <fullName evidence="4">Oidioi.mRNA.OKI2018_I69.chr2.g4980.t1.cds</fullName>
    </submittedName>
</protein>
<gene>
    <name evidence="4" type="ORF">OKIOD_LOCUS13745</name>
</gene>
<feature type="compositionally biased region" description="Basic and acidic residues" evidence="2">
    <location>
        <begin position="44"/>
        <end position="64"/>
    </location>
</feature>
<reference evidence="4 5" key="1">
    <citation type="submission" date="2021-04" db="EMBL/GenBank/DDBJ databases">
        <authorList>
            <person name="Bliznina A."/>
        </authorList>
    </citation>
    <scope>NUCLEOTIDE SEQUENCE [LARGE SCALE GENOMIC DNA]</scope>
</reference>
<accession>A0ABN7SYM2</accession>
<evidence type="ECO:0000256" key="2">
    <source>
        <dbReference type="SAM" id="MobiDB-lite"/>
    </source>
</evidence>
<keyword evidence="1" id="KW-0862">Zinc</keyword>
<name>A0ABN7SYM2_OIKDI</name>
<dbReference type="PROSITE" id="PS50157">
    <property type="entry name" value="ZINC_FINGER_C2H2_2"/>
    <property type="match status" value="1"/>
</dbReference>
<dbReference type="EMBL" id="OU015567">
    <property type="protein sequence ID" value="CAG5110596.1"/>
    <property type="molecule type" value="Genomic_DNA"/>
</dbReference>
<feature type="region of interest" description="Disordered" evidence="2">
    <location>
        <begin position="43"/>
        <end position="64"/>
    </location>
</feature>
<evidence type="ECO:0000313" key="5">
    <source>
        <dbReference type="Proteomes" id="UP001158576"/>
    </source>
</evidence>
<evidence type="ECO:0000313" key="4">
    <source>
        <dbReference type="EMBL" id="CAG5110596.1"/>
    </source>
</evidence>
<keyword evidence="1" id="KW-0479">Metal-binding</keyword>